<sequence length="187" mass="20893">MTQLKNDTFLRALLKEPVEYTPIWMMRQAGRYLPEYRATRARAGSFMGLCTSPDYATEVTLQPLERFPLDAAILFSDILTVPDAMGLGLYFAEGEGPKFERPLRDESAIRALSVPVLDKLQYVFDAVSSIRKALDGRVPLIGFSGSPFTLACYMIEGGGSDDFRHVKAMLYSRPELLHHILAVNAQT</sequence>
<organism evidence="3">
    <name type="scientific">Anopheles coluzzii</name>
    <name type="common">African malaria mosquito</name>
    <dbReference type="NCBI Taxonomy" id="1518534"/>
    <lineage>
        <taxon>Eukaryota</taxon>
        <taxon>Metazoa</taxon>
        <taxon>Ecdysozoa</taxon>
        <taxon>Arthropoda</taxon>
        <taxon>Hexapoda</taxon>
        <taxon>Insecta</taxon>
        <taxon>Pterygota</taxon>
        <taxon>Neoptera</taxon>
        <taxon>Endopterygota</taxon>
        <taxon>Diptera</taxon>
        <taxon>Nematocera</taxon>
        <taxon>Culicoidea</taxon>
        <taxon>Culicidae</taxon>
        <taxon>Anophelinae</taxon>
        <taxon>Anopheles</taxon>
    </lineage>
</organism>
<dbReference type="GO" id="GO:0004853">
    <property type="term" value="F:uroporphyrinogen decarboxylase activity"/>
    <property type="evidence" value="ECO:0007669"/>
    <property type="project" value="InterPro"/>
</dbReference>
<dbReference type="AlphaFoldDB" id="A0A8W7PZL3"/>
<feature type="domain" description="Uroporphyrinogen decarboxylase (URO-D)" evidence="1">
    <location>
        <begin position="22"/>
        <end position="31"/>
    </location>
</feature>
<dbReference type="VEuPathDB" id="VectorBase:ACON2_034636"/>
<dbReference type="PROSITE" id="PS00907">
    <property type="entry name" value="UROD_2"/>
    <property type="match status" value="1"/>
</dbReference>
<dbReference type="Gene3D" id="3.20.20.210">
    <property type="match status" value="1"/>
</dbReference>
<evidence type="ECO:0000259" key="2">
    <source>
        <dbReference type="PROSITE" id="PS00907"/>
    </source>
</evidence>
<dbReference type="GO" id="GO:0005829">
    <property type="term" value="C:cytosol"/>
    <property type="evidence" value="ECO:0007669"/>
    <property type="project" value="TreeGrafter"/>
</dbReference>
<feature type="domain" description="Uroporphyrinogen decarboxylase (URO-D)" evidence="2">
    <location>
        <begin position="141"/>
        <end position="157"/>
    </location>
</feature>
<evidence type="ECO:0000313" key="3">
    <source>
        <dbReference type="EnsemblMetazoa" id="ACOM040415-PA.1"/>
    </source>
</evidence>
<dbReference type="EnsemblMetazoa" id="ACOM040415-RA">
    <property type="protein sequence ID" value="ACOM040415-PA.1"/>
    <property type="gene ID" value="ACOM040415"/>
</dbReference>
<dbReference type="PANTHER" id="PTHR21091">
    <property type="entry name" value="METHYLTETRAHYDROFOLATE:HOMOCYSTEINE METHYLTRANSFERASE RELATED"/>
    <property type="match status" value="1"/>
</dbReference>
<dbReference type="InterPro" id="IPR000257">
    <property type="entry name" value="Uroporphyrinogen_deCOase"/>
</dbReference>
<dbReference type="InterPro" id="IPR038071">
    <property type="entry name" value="UROD/MetE-like_sf"/>
</dbReference>
<dbReference type="Pfam" id="PF01208">
    <property type="entry name" value="URO-D"/>
    <property type="match status" value="1"/>
</dbReference>
<reference evidence="3" key="1">
    <citation type="submission" date="2022-08" db="UniProtKB">
        <authorList>
            <consortium name="EnsemblMetazoa"/>
        </authorList>
    </citation>
    <scope>IDENTIFICATION</scope>
</reference>
<name>A0A8W7PZL3_ANOCL</name>
<dbReference type="GO" id="GO:0006783">
    <property type="term" value="P:heme biosynthetic process"/>
    <property type="evidence" value="ECO:0007669"/>
    <property type="project" value="TreeGrafter"/>
</dbReference>
<accession>A0A8W7PZL3</accession>
<dbReference type="PANTHER" id="PTHR21091:SF169">
    <property type="entry name" value="UROPORPHYRINOGEN DECARBOXYLASE"/>
    <property type="match status" value="1"/>
</dbReference>
<dbReference type="PROSITE" id="PS00906">
    <property type="entry name" value="UROD_1"/>
    <property type="match status" value="1"/>
</dbReference>
<protein>
    <recommendedName>
        <fullName evidence="1 2">Uroporphyrinogen decarboxylase (URO-D) domain-containing protein</fullName>
    </recommendedName>
</protein>
<dbReference type="Proteomes" id="UP000075882">
    <property type="component" value="Unassembled WGS sequence"/>
</dbReference>
<evidence type="ECO:0000259" key="1">
    <source>
        <dbReference type="PROSITE" id="PS00906"/>
    </source>
</evidence>
<dbReference type="SUPFAM" id="SSF51726">
    <property type="entry name" value="UROD/MetE-like"/>
    <property type="match status" value="1"/>
</dbReference>
<proteinExistence type="predicted"/>